<evidence type="ECO:0000313" key="4">
    <source>
        <dbReference type="Proteomes" id="UP001202717"/>
    </source>
</evidence>
<organism evidence="3 4">
    <name type="scientific">Psychroserpens ponticola</name>
    <dbReference type="NCBI Taxonomy" id="2932268"/>
    <lineage>
        <taxon>Bacteria</taxon>
        <taxon>Pseudomonadati</taxon>
        <taxon>Bacteroidota</taxon>
        <taxon>Flavobacteriia</taxon>
        <taxon>Flavobacteriales</taxon>
        <taxon>Flavobacteriaceae</taxon>
        <taxon>Psychroserpens</taxon>
    </lineage>
</organism>
<dbReference type="Gene3D" id="3.10.129.10">
    <property type="entry name" value="Hotdog Thioesterase"/>
    <property type="match status" value="1"/>
</dbReference>
<dbReference type="SUPFAM" id="SSF54637">
    <property type="entry name" value="Thioesterase/thiol ester dehydrase-isomerase"/>
    <property type="match status" value="1"/>
</dbReference>
<sequence length="129" mass="15264">MLIFIKNITVSTKDIDARNHVNNVRYVQWVQDIAEDNWIKNTTTTLRETYYWVMLSHHIQYKAEAVLGDKLQLKTFVTKAEGFRSTRIVEIYNQNTNKLLSLSETIWCLMSHKTNKPTRISQEIIDLFQ</sequence>
<comment type="similarity">
    <text evidence="1">Belongs to the 4-hydroxybenzoyl-CoA thioesterase family.</text>
</comment>
<dbReference type="PANTHER" id="PTHR31793">
    <property type="entry name" value="4-HYDROXYBENZOYL-COA THIOESTERASE FAMILY MEMBER"/>
    <property type="match status" value="1"/>
</dbReference>
<dbReference type="CDD" id="cd00586">
    <property type="entry name" value="4HBT"/>
    <property type="match status" value="1"/>
</dbReference>
<name>A0ABY7RU68_9FLAO</name>
<dbReference type="Proteomes" id="UP001202717">
    <property type="component" value="Chromosome"/>
</dbReference>
<dbReference type="EMBL" id="CP116221">
    <property type="protein sequence ID" value="WCO00469.1"/>
    <property type="molecule type" value="Genomic_DNA"/>
</dbReference>
<evidence type="ECO:0000313" key="3">
    <source>
        <dbReference type="EMBL" id="WCO00469.1"/>
    </source>
</evidence>
<keyword evidence="4" id="KW-1185">Reference proteome</keyword>
<protein>
    <submittedName>
        <fullName evidence="3">Thioesterase family protein</fullName>
    </submittedName>
</protein>
<evidence type="ECO:0000256" key="1">
    <source>
        <dbReference type="ARBA" id="ARBA00005953"/>
    </source>
</evidence>
<dbReference type="InterPro" id="IPR050563">
    <property type="entry name" value="4-hydroxybenzoyl-CoA_TE"/>
</dbReference>
<reference evidence="3 4" key="1">
    <citation type="submission" date="2023-01" db="EMBL/GenBank/DDBJ databases">
        <title>Psychroserpens ponticola sp. nov., isolated from seawater.</title>
        <authorList>
            <person name="Kristyanto S."/>
            <person name="Jung J."/>
            <person name="Kim J.M."/>
            <person name="Jeon C.O."/>
        </authorList>
    </citation>
    <scope>NUCLEOTIDE SEQUENCE [LARGE SCALE GENOMIC DNA]</scope>
    <source>
        <strain evidence="3 4">MSW6</strain>
    </source>
</reference>
<proteinExistence type="inferred from homology"/>
<dbReference type="Pfam" id="PF13279">
    <property type="entry name" value="4HBT_2"/>
    <property type="match status" value="1"/>
</dbReference>
<gene>
    <name evidence="3" type="ORF">MUN68_010350</name>
</gene>
<accession>A0ABY7RU68</accession>
<dbReference type="PANTHER" id="PTHR31793:SF27">
    <property type="entry name" value="NOVEL THIOESTERASE SUPERFAMILY DOMAIN AND SAPOSIN A-TYPE DOMAIN CONTAINING PROTEIN (0610012H03RIK)"/>
    <property type="match status" value="1"/>
</dbReference>
<evidence type="ECO:0000256" key="2">
    <source>
        <dbReference type="ARBA" id="ARBA00022801"/>
    </source>
</evidence>
<dbReference type="InterPro" id="IPR029069">
    <property type="entry name" value="HotDog_dom_sf"/>
</dbReference>
<keyword evidence="2" id="KW-0378">Hydrolase</keyword>
<dbReference type="RefSeq" id="WP_249996622.1">
    <property type="nucleotide sequence ID" value="NZ_CP116221.1"/>
</dbReference>